<dbReference type="SUPFAM" id="SSF81340">
    <property type="entry name" value="Clc chloride channel"/>
    <property type="match status" value="1"/>
</dbReference>
<dbReference type="Proteomes" id="UP000270296">
    <property type="component" value="Unassembled WGS sequence"/>
</dbReference>
<keyword evidence="9" id="KW-1185">Reference proteome</keyword>
<organism evidence="10">
    <name type="scientific">Soboliphyme baturini</name>
    <dbReference type="NCBI Taxonomy" id="241478"/>
    <lineage>
        <taxon>Eukaryota</taxon>
        <taxon>Metazoa</taxon>
        <taxon>Ecdysozoa</taxon>
        <taxon>Nematoda</taxon>
        <taxon>Enoplea</taxon>
        <taxon>Dorylaimia</taxon>
        <taxon>Dioctophymatida</taxon>
        <taxon>Dioctophymatoidea</taxon>
        <taxon>Soboliphymatidae</taxon>
        <taxon>Soboliphyme</taxon>
    </lineage>
</organism>
<dbReference type="InterPro" id="IPR014743">
    <property type="entry name" value="Cl-channel_core"/>
</dbReference>
<dbReference type="GO" id="GO:0005765">
    <property type="term" value="C:lysosomal membrane"/>
    <property type="evidence" value="ECO:0007669"/>
    <property type="project" value="TreeGrafter"/>
</dbReference>
<feature type="transmembrane region" description="Helical" evidence="7">
    <location>
        <begin position="65"/>
        <end position="87"/>
    </location>
</feature>
<keyword evidence="2 7" id="KW-0812">Transmembrane</keyword>
<dbReference type="EMBL" id="UZAM01006920">
    <property type="protein sequence ID" value="VDO95229.1"/>
    <property type="molecule type" value="Genomic_DNA"/>
</dbReference>
<protein>
    <submittedName>
        <fullName evidence="10">Chloride channel protein</fullName>
    </submittedName>
</protein>
<dbReference type="PRINTS" id="PR00762">
    <property type="entry name" value="CLCHANNEL"/>
</dbReference>
<dbReference type="PANTHER" id="PTHR11689:SF136">
    <property type="entry name" value="H(+)_CL(-) EXCHANGE TRANSPORTER 7"/>
    <property type="match status" value="1"/>
</dbReference>
<feature type="transmembrane region" description="Helical" evidence="7">
    <location>
        <begin position="500"/>
        <end position="524"/>
    </location>
</feature>
<evidence type="ECO:0000256" key="1">
    <source>
        <dbReference type="ARBA" id="ARBA00004141"/>
    </source>
</evidence>
<dbReference type="OrthoDB" id="428525at2759"/>
<feature type="transmembrane region" description="Helical" evidence="7">
    <location>
        <begin position="466"/>
        <end position="488"/>
    </location>
</feature>
<evidence type="ECO:0000256" key="6">
    <source>
        <dbReference type="ARBA" id="ARBA00023136"/>
    </source>
</evidence>
<evidence type="ECO:0000256" key="3">
    <source>
        <dbReference type="ARBA" id="ARBA00022737"/>
    </source>
</evidence>
<dbReference type="InterPro" id="IPR051280">
    <property type="entry name" value="Cl-channel/antiporter"/>
</dbReference>
<accession>A0A183IDK9</accession>
<evidence type="ECO:0000256" key="2">
    <source>
        <dbReference type="ARBA" id="ARBA00022692"/>
    </source>
</evidence>
<keyword evidence="4 7" id="KW-1133">Transmembrane helix</keyword>
<feature type="transmembrane region" description="Helical" evidence="7">
    <location>
        <begin position="99"/>
        <end position="117"/>
    </location>
</feature>
<keyword evidence="5" id="KW-0129">CBS domain</keyword>
<feature type="transmembrane region" description="Helical" evidence="7">
    <location>
        <begin position="369"/>
        <end position="390"/>
    </location>
</feature>
<evidence type="ECO:0000256" key="4">
    <source>
        <dbReference type="ARBA" id="ARBA00022989"/>
    </source>
</evidence>
<keyword evidence="6 7" id="KW-0472">Membrane</keyword>
<dbReference type="SUPFAM" id="SSF54631">
    <property type="entry name" value="CBS-domain pair"/>
    <property type="match status" value="1"/>
</dbReference>
<comment type="subcellular location">
    <subcellularLocation>
        <location evidence="1">Membrane</location>
        <topology evidence="1">Multi-pass membrane protein</topology>
    </subcellularLocation>
</comment>
<reference evidence="8 9" key="2">
    <citation type="submission" date="2018-11" db="EMBL/GenBank/DDBJ databases">
        <authorList>
            <consortium name="Pathogen Informatics"/>
        </authorList>
    </citation>
    <scope>NUCLEOTIDE SEQUENCE [LARGE SCALE GENOMIC DNA]</scope>
</reference>
<dbReference type="InterPro" id="IPR046342">
    <property type="entry name" value="CBS_dom_sf"/>
</dbReference>
<keyword evidence="3" id="KW-0677">Repeat</keyword>
<dbReference type="PANTHER" id="PTHR11689">
    <property type="entry name" value="CHLORIDE CHANNEL PROTEIN CLC FAMILY MEMBER"/>
    <property type="match status" value="1"/>
</dbReference>
<dbReference type="InterPro" id="IPR001807">
    <property type="entry name" value="ClC"/>
</dbReference>
<evidence type="ECO:0000313" key="9">
    <source>
        <dbReference type="Proteomes" id="UP000270296"/>
    </source>
</evidence>
<dbReference type="Gene3D" id="1.10.3080.10">
    <property type="entry name" value="Clc chloride channel"/>
    <property type="match status" value="1"/>
</dbReference>
<feature type="transmembrane region" description="Helical" evidence="7">
    <location>
        <begin position="441"/>
        <end position="460"/>
    </location>
</feature>
<evidence type="ECO:0000256" key="5">
    <source>
        <dbReference type="ARBA" id="ARBA00023122"/>
    </source>
</evidence>
<sequence>MPALSDRYESLDYDLNENELQKQMDKSQGIASYDGAHKHIARLNFYFHDNEAFQLSLWRMALNRWVVCFFIGASTAVIAVGIHAFVFHVSFVKFLCVRSSLFFFIYFQFLPQITFLISDGSASRQRPVPTVARVGWLELCFGVDRSIDGALRFRCKFFRLFGVSSRPVAAGSGIPQVKCFLNGVQIPGVIRLKTLVAKVVGVACSVAGGLAVGKEGPMIHSGAVLAAGISQGRCVTIPMDFHVFDYFRTDREKRDFVCAGAASGVAAALEEGASFWNQSLTWRIFFASMISSFVLNFLLSAFYGKPGAISWRGLANFGFFGEINYSILELGIFIAIGAIGGLSGALFNHISYKLTIFRMQYMRRAWQKVFDAMLIASVSALVGFGAIFLIDDCQPLKFDHNSSVLWCADGYYSAVAELYFQTPEETVKALFQNSAEYVSSLTLFVYALAYYLLAVWTYGISVPSGIFIPSLLIGAAWGRLIGLGLQASHPYFIVIDVHKFALVGAAAQLGGIVRMTISLCAIIVEATRNISFGLPIMLTLMTAKWVGDYFNEGIYSMHIQLAEVPILDWDPPQLASCIPAIQVMCPCVTVFREIENVGRIYQTLLQERHHGYPVVDSFDPDDEMRPEGTFGRLKGLVLRYQLITLLQNKLIDYFPQIFWFDPMAQKRAFEKRIL</sequence>
<proteinExistence type="predicted"/>
<feature type="transmembrane region" description="Helical" evidence="7">
    <location>
        <begin position="323"/>
        <end position="348"/>
    </location>
</feature>
<dbReference type="WBParaSite" id="SBAD_0000179101-mRNA-1">
    <property type="protein sequence ID" value="SBAD_0000179101-mRNA-1"/>
    <property type="gene ID" value="SBAD_0000179101"/>
</dbReference>
<evidence type="ECO:0000313" key="8">
    <source>
        <dbReference type="EMBL" id="VDO95229.1"/>
    </source>
</evidence>
<reference evidence="10" key="1">
    <citation type="submission" date="2016-06" db="UniProtKB">
        <authorList>
            <consortium name="WormBaseParasite"/>
        </authorList>
    </citation>
    <scope>IDENTIFICATION</scope>
</reference>
<evidence type="ECO:0000256" key="7">
    <source>
        <dbReference type="SAM" id="Phobius"/>
    </source>
</evidence>
<feature type="transmembrane region" description="Helical" evidence="7">
    <location>
        <begin position="284"/>
        <end position="303"/>
    </location>
</feature>
<evidence type="ECO:0000313" key="10">
    <source>
        <dbReference type="WBParaSite" id="SBAD_0000179101-mRNA-1"/>
    </source>
</evidence>
<dbReference type="AlphaFoldDB" id="A0A183IDK9"/>
<name>A0A183IDK9_9BILA</name>
<gene>
    <name evidence="8" type="ORF">SBAD_LOCUS1703</name>
</gene>
<dbReference type="GO" id="GO:0015108">
    <property type="term" value="F:chloride transmembrane transporter activity"/>
    <property type="evidence" value="ECO:0007669"/>
    <property type="project" value="InterPro"/>
</dbReference>
<dbReference type="Pfam" id="PF00654">
    <property type="entry name" value="Voltage_CLC"/>
    <property type="match status" value="1"/>
</dbReference>